<dbReference type="Proteomes" id="UP000295620">
    <property type="component" value="Unassembled WGS sequence"/>
</dbReference>
<protein>
    <recommendedName>
        <fullName evidence="4">Endosialidase-like protein</fullName>
    </recommendedName>
</protein>
<proteinExistence type="predicted"/>
<gene>
    <name evidence="2" type="ORF">ATK78_0681</name>
</gene>
<evidence type="ECO:0008006" key="4">
    <source>
        <dbReference type="Google" id="ProtNLM"/>
    </source>
</evidence>
<organism evidence="2 3">
    <name type="scientific">Pedobacter metabolipauper</name>
    <dbReference type="NCBI Taxonomy" id="425513"/>
    <lineage>
        <taxon>Bacteria</taxon>
        <taxon>Pseudomonadati</taxon>
        <taxon>Bacteroidota</taxon>
        <taxon>Sphingobacteriia</taxon>
        <taxon>Sphingobacteriales</taxon>
        <taxon>Sphingobacteriaceae</taxon>
        <taxon>Pedobacter</taxon>
    </lineage>
</organism>
<sequence>MGYSTSTESDFTISNFYDNTQYDKLFVISAATRNVGIGTSNTTEKLSINGKIWAREIKVENINWPDYVFVKDYQLPTLLETEKFIKEKGHLPGIPTATEVKDNGIDLGQMNAKLLEKMEEMTLHMIEMKKEIEMLKSKIK</sequence>
<name>A0A4R6T1M8_9SPHI</name>
<keyword evidence="1" id="KW-0175">Coiled coil</keyword>
<feature type="coiled-coil region" evidence="1">
    <location>
        <begin position="111"/>
        <end position="138"/>
    </location>
</feature>
<reference evidence="2 3" key="1">
    <citation type="submission" date="2019-03" db="EMBL/GenBank/DDBJ databases">
        <title>Genomic Encyclopedia of Archaeal and Bacterial Type Strains, Phase II (KMG-II): from individual species to whole genera.</title>
        <authorList>
            <person name="Goeker M."/>
        </authorList>
    </citation>
    <scope>NUCLEOTIDE SEQUENCE [LARGE SCALE GENOMIC DNA]</scope>
    <source>
        <strain evidence="2 3">DSM 19035</strain>
    </source>
</reference>
<dbReference type="EMBL" id="SNYC01000003">
    <property type="protein sequence ID" value="TDQ11558.1"/>
    <property type="molecule type" value="Genomic_DNA"/>
</dbReference>
<keyword evidence="3" id="KW-1185">Reference proteome</keyword>
<dbReference type="OrthoDB" id="758388at2"/>
<accession>A0A4R6T1M8</accession>
<evidence type="ECO:0000313" key="3">
    <source>
        <dbReference type="Proteomes" id="UP000295620"/>
    </source>
</evidence>
<evidence type="ECO:0000313" key="2">
    <source>
        <dbReference type="EMBL" id="TDQ11558.1"/>
    </source>
</evidence>
<evidence type="ECO:0000256" key="1">
    <source>
        <dbReference type="SAM" id="Coils"/>
    </source>
</evidence>
<dbReference type="AlphaFoldDB" id="A0A4R6T1M8"/>
<dbReference type="RefSeq" id="WP_133574621.1">
    <property type="nucleotide sequence ID" value="NZ_SNYC01000003.1"/>
</dbReference>
<comment type="caution">
    <text evidence="2">The sequence shown here is derived from an EMBL/GenBank/DDBJ whole genome shotgun (WGS) entry which is preliminary data.</text>
</comment>